<protein>
    <submittedName>
        <fullName evidence="2">Uncharacterized protein</fullName>
    </submittedName>
</protein>
<keyword evidence="3" id="KW-1185">Reference proteome</keyword>
<dbReference type="Proteomes" id="UP001157006">
    <property type="component" value="Chromosome 4"/>
</dbReference>
<gene>
    <name evidence="2" type="ORF">VFH_IV170600</name>
</gene>
<dbReference type="AlphaFoldDB" id="A0AAV1AIN9"/>
<keyword evidence="1" id="KW-0472">Membrane</keyword>
<name>A0AAV1AIN9_VICFA</name>
<evidence type="ECO:0000313" key="3">
    <source>
        <dbReference type="Proteomes" id="UP001157006"/>
    </source>
</evidence>
<evidence type="ECO:0000313" key="2">
    <source>
        <dbReference type="EMBL" id="CAI8610207.1"/>
    </source>
</evidence>
<evidence type="ECO:0000256" key="1">
    <source>
        <dbReference type="SAM" id="Phobius"/>
    </source>
</evidence>
<keyword evidence="1" id="KW-0812">Transmembrane</keyword>
<feature type="transmembrane region" description="Helical" evidence="1">
    <location>
        <begin position="54"/>
        <end position="75"/>
    </location>
</feature>
<proteinExistence type="predicted"/>
<feature type="transmembrane region" description="Helical" evidence="1">
    <location>
        <begin position="136"/>
        <end position="154"/>
    </location>
</feature>
<organism evidence="2 3">
    <name type="scientific">Vicia faba</name>
    <name type="common">Broad bean</name>
    <name type="synonym">Faba vulgaris</name>
    <dbReference type="NCBI Taxonomy" id="3906"/>
    <lineage>
        <taxon>Eukaryota</taxon>
        <taxon>Viridiplantae</taxon>
        <taxon>Streptophyta</taxon>
        <taxon>Embryophyta</taxon>
        <taxon>Tracheophyta</taxon>
        <taxon>Spermatophyta</taxon>
        <taxon>Magnoliopsida</taxon>
        <taxon>eudicotyledons</taxon>
        <taxon>Gunneridae</taxon>
        <taxon>Pentapetalae</taxon>
        <taxon>rosids</taxon>
        <taxon>fabids</taxon>
        <taxon>Fabales</taxon>
        <taxon>Fabaceae</taxon>
        <taxon>Papilionoideae</taxon>
        <taxon>50 kb inversion clade</taxon>
        <taxon>NPAAA clade</taxon>
        <taxon>Hologalegina</taxon>
        <taxon>IRL clade</taxon>
        <taxon>Fabeae</taxon>
        <taxon>Vicia</taxon>
    </lineage>
</organism>
<reference evidence="2 3" key="1">
    <citation type="submission" date="2023-01" db="EMBL/GenBank/DDBJ databases">
        <authorList>
            <person name="Kreplak J."/>
        </authorList>
    </citation>
    <scope>NUCLEOTIDE SEQUENCE [LARGE SCALE GENOMIC DNA]</scope>
</reference>
<accession>A0AAV1AIN9</accession>
<dbReference type="EMBL" id="OX451739">
    <property type="protein sequence ID" value="CAI8610207.1"/>
    <property type="molecule type" value="Genomic_DNA"/>
</dbReference>
<keyword evidence="1" id="KW-1133">Transmembrane helix</keyword>
<sequence>MAMFKVPSFHSRSRVFLWWRDLCSVSCNVDPDLPSNWFNSSISCKLGMRMFLEFWLDVWLGTSLLGILFPNLFLLTDAPHSKPLLSTTDSFVWWRNVSRFSVSHAYDAILFREIPTLPLDELLFLDFSRLWKFKSLLFHSLPSLFLINSTLIRVQKTHMNELMKRLKLIHQ</sequence>